<dbReference type="AlphaFoldDB" id="A0A0H5RK50"/>
<feature type="chain" id="PRO_5005223264" description="RRM domain-containing protein" evidence="8">
    <location>
        <begin position="19"/>
        <end position="203"/>
    </location>
</feature>
<evidence type="ECO:0000256" key="8">
    <source>
        <dbReference type="SAM" id="SignalP"/>
    </source>
</evidence>
<evidence type="ECO:0000259" key="9">
    <source>
        <dbReference type="PROSITE" id="PS50102"/>
    </source>
</evidence>
<feature type="non-terminal residue" evidence="10">
    <location>
        <position position="1"/>
    </location>
</feature>
<dbReference type="GO" id="GO:0006397">
    <property type="term" value="P:mRNA processing"/>
    <property type="evidence" value="ECO:0007669"/>
    <property type="project" value="UniProtKB-KW"/>
</dbReference>
<dbReference type="PANTHER" id="PTHR48028">
    <property type="entry name" value="GLYCINE-RICH RNA-BINDING PROTEIN RZ1A"/>
    <property type="match status" value="1"/>
</dbReference>
<feature type="compositionally biased region" description="Basic and acidic residues" evidence="7">
    <location>
        <begin position="120"/>
        <end position="129"/>
    </location>
</feature>
<feature type="compositionally biased region" description="Basic residues" evidence="7">
    <location>
        <begin position="180"/>
        <end position="195"/>
    </location>
</feature>
<keyword evidence="5" id="KW-0539">Nucleus</keyword>
<evidence type="ECO:0000256" key="5">
    <source>
        <dbReference type="ARBA" id="ARBA00023242"/>
    </source>
</evidence>
<accession>A0A0H5RK50</accession>
<name>A0A0H5RK50_9EUKA</name>
<protein>
    <recommendedName>
        <fullName evidence="9">RRM domain-containing protein</fullName>
    </recommendedName>
</protein>
<dbReference type="EMBL" id="HACM01008662">
    <property type="protein sequence ID" value="CRZ09104.1"/>
    <property type="molecule type" value="Transcribed_RNA"/>
</dbReference>
<keyword evidence="4" id="KW-0508">mRNA splicing</keyword>
<evidence type="ECO:0000256" key="4">
    <source>
        <dbReference type="ARBA" id="ARBA00023187"/>
    </source>
</evidence>
<dbReference type="GO" id="GO:0003723">
    <property type="term" value="F:RNA binding"/>
    <property type="evidence" value="ECO:0007669"/>
    <property type="project" value="UniProtKB-UniRule"/>
</dbReference>
<keyword evidence="2" id="KW-0507">mRNA processing</keyword>
<sequence length="203" mass="22849">LLKLVPLSQSCLTPLTVALPVCLTAPFLTSMFRGPPPDLSRFHSVLVNNLAEGTTPEDLNELFKTYGEVGDVYVPKDRSSHSGYKNFGFVRFLSKDTADAALEADGSELHGNKIGVQEAKYGRRDRERGGGGGGGYGRDFNEDRDYDRGHDRGYDRAGRGGYDDRRGGGYYEERRGYRDYRRRSYSRSPPRHRSRSPPGRYRD</sequence>
<dbReference type="InterPro" id="IPR000504">
    <property type="entry name" value="RRM_dom"/>
</dbReference>
<dbReference type="PANTHER" id="PTHR48028:SF4">
    <property type="entry name" value="SC35-LIKE SPLICING FACTOR"/>
    <property type="match status" value="1"/>
</dbReference>
<dbReference type="Pfam" id="PF00076">
    <property type="entry name" value="RRM_1"/>
    <property type="match status" value="1"/>
</dbReference>
<feature type="signal peptide" evidence="8">
    <location>
        <begin position="1"/>
        <end position="18"/>
    </location>
</feature>
<evidence type="ECO:0000256" key="6">
    <source>
        <dbReference type="PROSITE-ProRule" id="PRU00176"/>
    </source>
</evidence>
<evidence type="ECO:0000256" key="2">
    <source>
        <dbReference type="ARBA" id="ARBA00022664"/>
    </source>
</evidence>
<dbReference type="InterPro" id="IPR035979">
    <property type="entry name" value="RBD_domain_sf"/>
</dbReference>
<dbReference type="PROSITE" id="PS50102">
    <property type="entry name" value="RRM"/>
    <property type="match status" value="1"/>
</dbReference>
<evidence type="ECO:0000313" key="10">
    <source>
        <dbReference type="EMBL" id="CRZ09104.1"/>
    </source>
</evidence>
<dbReference type="SMART" id="SM00360">
    <property type="entry name" value="RRM"/>
    <property type="match status" value="1"/>
</dbReference>
<dbReference type="SUPFAM" id="SSF54928">
    <property type="entry name" value="RNA-binding domain, RBD"/>
    <property type="match status" value="1"/>
</dbReference>
<organism evidence="10">
    <name type="scientific">Spongospora subterranea</name>
    <dbReference type="NCBI Taxonomy" id="70186"/>
    <lineage>
        <taxon>Eukaryota</taxon>
        <taxon>Sar</taxon>
        <taxon>Rhizaria</taxon>
        <taxon>Endomyxa</taxon>
        <taxon>Phytomyxea</taxon>
        <taxon>Plasmodiophorida</taxon>
        <taxon>Plasmodiophoridae</taxon>
        <taxon>Spongospora</taxon>
    </lineage>
</organism>
<comment type="subcellular location">
    <subcellularLocation>
        <location evidence="1">Nucleus</location>
    </subcellularLocation>
</comment>
<dbReference type="GO" id="GO:0005634">
    <property type="term" value="C:nucleus"/>
    <property type="evidence" value="ECO:0007669"/>
    <property type="project" value="UniProtKB-SubCell"/>
</dbReference>
<keyword evidence="3 6" id="KW-0694">RNA-binding</keyword>
<feature type="domain" description="RRM" evidence="9">
    <location>
        <begin position="43"/>
        <end position="121"/>
    </location>
</feature>
<evidence type="ECO:0000256" key="3">
    <source>
        <dbReference type="ARBA" id="ARBA00022884"/>
    </source>
</evidence>
<feature type="region of interest" description="Disordered" evidence="7">
    <location>
        <begin position="118"/>
        <end position="203"/>
    </location>
</feature>
<evidence type="ECO:0000256" key="7">
    <source>
        <dbReference type="SAM" id="MobiDB-lite"/>
    </source>
</evidence>
<feature type="compositionally biased region" description="Basic and acidic residues" evidence="7">
    <location>
        <begin position="139"/>
        <end position="179"/>
    </location>
</feature>
<evidence type="ECO:0000256" key="1">
    <source>
        <dbReference type="ARBA" id="ARBA00004123"/>
    </source>
</evidence>
<keyword evidence="8" id="KW-0732">Signal</keyword>
<reference evidence="10" key="1">
    <citation type="submission" date="2015-04" db="EMBL/GenBank/DDBJ databases">
        <title>The genome sequence of the plant pathogenic Rhizarian Plasmodiophora brassicae reveals insights in its biotrophic life cycle and the origin of chitin synthesis.</title>
        <authorList>
            <person name="Schwelm A."/>
            <person name="Fogelqvist J."/>
            <person name="Knaust A."/>
            <person name="Julke S."/>
            <person name="Lilja T."/>
            <person name="Dhandapani V."/>
            <person name="Bonilla-Rosso G."/>
            <person name="Karlsson M."/>
            <person name="Shevchenko A."/>
            <person name="Choi S.R."/>
            <person name="Kim H.G."/>
            <person name="Park J.Y."/>
            <person name="Lim Y.P."/>
            <person name="Ludwig-Muller J."/>
            <person name="Dixelius C."/>
        </authorList>
    </citation>
    <scope>NUCLEOTIDE SEQUENCE</scope>
    <source>
        <tissue evidence="10">Potato root galls</tissue>
    </source>
</reference>
<proteinExistence type="predicted"/>
<dbReference type="GO" id="GO:0008380">
    <property type="term" value="P:RNA splicing"/>
    <property type="evidence" value="ECO:0007669"/>
    <property type="project" value="UniProtKB-KW"/>
</dbReference>
<dbReference type="InterPro" id="IPR012677">
    <property type="entry name" value="Nucleotide-bd_a/b_plait_sf"/>
</dbReference>
<dbReference type="InterPro" id="IPR051106">
    <property type="entry name" value="RNA-bind/splicing_reg"/>
</dbReference>
<dbReference type="Gene3D" id="3.30.70.330">
    <property type="match status" value="1"/>
</dbReference>